<dbReference type="Pfam" id="PF06026">
    <property type="entry name" value="Rib_5-P_isom_A"/>
    <property type="match status" value="1"/>
</dbReference>
<feature type="binding site" evidence="3">
    <location>
        <begin position="103"/>
        <end position="106"/>
    </location>
    <ligand>
        <name>substrate</name>
    </ligand>
</feature>
<name>A0A2T4UA16_9BACI</name>
<organism evidence="4 5">
    <name type="scientific">Alkalicoccus saliphilus</name>
    <dbReference type="NCBI Taxonomy" id="200989"/>
    <lineage>
        <taxon>Bacteria</taxon>
        <taxon>Bacillati</taxon>
        <taxon>Bacillota</taxon>
        <taxon>Bacilli</taxon>
        <taxon>Bacillales</taxon>
        <taxon>Bacillaceae</taxon>
        <taxon>Alkalicoccus</taxon>
    </lineage>
</organism>
<keyword evidence="2 3" id="KW-0413">Isomerase</keyword>
<evidence type="ECO:0000256" key="3">
    <source>
        <dbReference type="HAMAP-Rule" id="MF_00170"/>
    </source>
</evidence>
<comment type="catalytic activity">
    <reaction evidence="1 3">
        <text>aldehydo-D-ribose 5-phosphate = D-ribulose 5-phosphate</text>
        <dbReference type="Rhea" id="RHEA:14657"/>
        <dbReference type="ChEBI" id="CHEBI:58121"/>
        <dbReference type="ChEBI" id="CHEBI:58273"/>
        <dbReference type="EC" id="5.3.1.6"/>
    </reaction>
</comment>
<evidence type="ECO:0000256" key="2">
    <source>
        <dbReference type="ARBA" id="ARBA00023235"/>
    </source>
</evidence>
<feature type="binding site" evidence="3">
    <location>
        <begin position="35"/>
        <end position="38"/>
    </location>
    <ligand>
        <name>substrate</name>
    </ligand>
</feature>
<evidence type="ECO:0000313" key="4">
    <source>
        <dbReference type="EMBL" id="PTL40248.1"/>
    </source>
</evidence>
<comment type="similarity">
    <text evidence="3">Belongs to the ribose 5-phosphate isomerase family.</text>
</comment>
<dbReference type="PANTHER" id="PTHR11934">
    <property type="entry name" value="RIBOSE-5-PHOSPHATE ISOMERASE"/>
    <property type="match status" value="1"/>
</dbReference>
<keyword evidence="5" id="KW-1185">Reference proteome</keyword>
<sequence length="236" mass="25579">MLCNNSNNQSDIDKKMAAEKAVELIKDGMKVGLGSGSTVFWAVKKLGEEVQKGLEVQAVPSSVETQKWAEKEGIPLFTLKQGEMLDVTLDGADEIDKSFNIIKGGGGAHLREKIIAASSNTLIIIAEKRKQVQVLGKFPVPVEIVPFEAASTLHRIASSGCRPELRKNNEDLFVTDNGNYIADCFYDSIYYPDLLHEKLKSLVGVVETGLFVGMADKIILADGGGVHTYTPEKPAG</sequence>
<dbReference type="SUPFAM" id="SSF100950">
    <property type="entry name" value="NagB/RpiA/CoA transferase-like"/>
    <property type="match status" value="1"/>
</dbReference>
<feature type="active site" description="Proton acceptor" evidence="3">
    <location>
        <position position="112"/>
    </location>
</feature>
<gene>
    <name evidence="3" type="primary">rpiA</name>
    <name evidence="4" type="ORF">C6Y45_02385</name>
</gene>
<dbReference type="GO" id="GO:0004751">
    <property type="term" value="F:ribose-5-phosphate isomerase activity"/>
    <property type="evidence" value="ECO:0007669"/>
    <property type="project" value="UniProtKB-UniRule"/>
</dbReference>
<comment type="function">
    <text evidence="3">Catalyzes the reversible conversion of ribose-5-phosphate to ribulose 5-phosphate.</text>
</comment>
<reference evidence="4 5" key="1">
    <citation type="submission" date="2018-03" db="EMBL/GenBank/DDBJ databases">
        <title>Alkalicoccus saliphilus sp. nov., isolated from a mineral pool.</title>
        <authorList>
            <person name="Zhao B."/>
        </authorList>
    </citation>
    <scope>NUCLEOTIDE SEQUENCE [LARGE SCALE GENOMIC DNA]</scope>
    <source>
        <strain evidence="4 5">6AG</strain>
    </source>
</reference>
<dbReference type="InterPro" id="IPR037171">
    <property type="entry name" value="NagB/RpiA_transferase-like"/>
</dbReference>
<dbReference type="SUPFAM" id="SSF75445">
    <property type="entry name" value="D-ribose-5-phosphate isomerase (RpiA), lid domain"/>
    <property type="match status" value="1"/>
</dbReference>
<dbReference type="NCBIfam" id="NF001924">
    <property type="entry name" value="PRK00702.1"/>
    <property type="match status" value="1"/>
</dbReference>
<evidence type="ECO:0000256" key="1">
    <source>
        <dbReference type="ARBA" id="ARBA00001713"/>
    </source>
</evidence>
<evidence type="ECO:0000313" key="5">
    <source>
        <dbReference type="Proteomes" id="UP000240509"/>
    </source>
</evidence>
<dbReference type="HAMAP" id="MF_00170">
    <property type="entry name" value="Rib_5P_isom_A"/>
    <property type="match status" value="1"/>
</dbReference>
<comment type="subunit">
    <text evidence="3">Homodimer.</text>
</comment>
<dbReference type="EMBL" id="PZJJ01000002">
    <property type="protein sequence ID" value="PTL40248.1"/>
    <property type="molecule type" value="Genomic_DNA"/>
</dbReference>
<comment type="caution">
    <text evidence="4">The sequence shown here is derived from an EMBL/GenBank/DDBJ whole genome shotgun (WGS) entry which is preliminary data.</text>
</comment>
<dbReference type="AlphaFoldDB" id="A0A2T4UA16"/>
<dbReference type="FunFam" id="3.40.50.1360:FF:000001">
    <property type="entry name" value="Ribose-5-phosphate isomerase A"/>
    <property type="match status" value="1"/>
</dbReference>
<dbReference type="Proteomes" id="UP000240509">
    <property type="component" value="Unassembled WGS sequence"/>
</dbReference>
<feature type="binding site" evidence="3">
    <location>
        <position position="130"/>
    </location>
    <ligand>
        <name>substrate</name>
    </ligand>
</feature>
<feature type="binding site" evidence="3">
    <location>
        <begin position="90"/>
        <end position="93"/>
    </location>
    <ligand>
        <name>substrate</name>
    </ligand>
</feature>
<dbReference type="GO" id="GO:0006014">
    <property type="term" value="P:D-ribose metabolic process"/>
    <property type="evidence" value="ECO:0007669"/>
    <property type="project" value="TreeGrafter"/>
</dbReference>
<dbReference type="NCBIfam" id="TIGR00021">
    <property type="entry name" value="rpiA"/>
    <property type="match status" value="1"/>
</dbReference>
<accession>A0A2T4UA16</accession>
<dbReference type="PANTHER" id="PTHR11934:SF0">
    <property type="entry name" value="RIBOSE-5-PHOSPHATE ISOMERASE"/>
    <property type="match status" value="1"/>
</dbReference>
<dbReference type="EC" id="5.3.1.6" evidence="3"/>
<dbReference type="InterPro" id="IPR020672">
    <property type="entry name" value="Ribose5P_isomerase_typA_subgr"/>
</dbReference>
<dbReference type="UniPathway" id="UPA00115">
    <property type="reaction ID" value="UER00412"/>
</dbReference>
<protein>
    <recommendedName>
        <fullName evidence="3">Ribose-5-phosphate isomerase A</fullName>
        <ecNumber evidence="3">5.3.1.6</ecNumber>
    </recommendedName>
    <alternativeName>
        <fullName evidence="3">Phosphoriboisomerase A</fullName>
        <shortName evidence="3">PRI</shortName>
    </alternativeName>
</protein>
<proteinExistence type="inferred from homology"/>
<dbReference type="InterPro" id="IPR004788">
    <property type="entry name" value="Ribose5P_isomerase_type_A"/>
</dbReference>
<dbReference type="CDD" id="cd01398">
    <property type="entry name" value="RPI_A"/>
    <property type="match status" value="1"/>
</dbReference>
<dbReference type="Gene3D" id="3.30.70.260">
    <property type="match status" value="1"/>
</dbReference>
<dbReference type="Gene3D" id="3.40.50.1360">
    <property type="match status" value="1"/>
</dbReference>
<dbReference type="GO" id="GO:0009052">
    <property type="term" value="P:pentose-phosphate shunt, non-oxidative branch"/>
    <property type="evidence" value="ECO:0007669"/>
    <property type="project" value="UniProtKB-UniRule"/>
</dbReference>
<comment type="pathway">
    <text evidence="3">Carbohydrate degradation; pentose phosphate pathway; D-ribose 5-phosphate from D-ribulose 5-phosphate (non-oxidative stage): step 1/1.</text>
</comment>
<dbReference type="GO" id="GO:0005829">
    <property type="term" value="C:cytosol"/>
    <property type="evidence" value="ECO:0007669"/>
    <property type="project" value="TreeGrafter"/>
</dbReference>